<dbReference type="GO" id="GO:0005847">
    <property type="term" value="C:mRNA cleavage and polyadenylation specificity factor complex"/>
    <property type="evidence" value="ECO:0007669"/>
    <property type="project" value="TreeGrafter"/>
</dbReference>
<dbReference type="OrthoDB" id="1917198at2759"/>
<organism evidence="7 8">
    <name type="scientific">Teratosphaeria destructans</name>
    <dbReference type="NCBI Taxonomy" id="418781"/>
    <lineage>
        <taxon>Eukaryota</taxon>
        <taxon>Fungi</taxon>
        <taxon>Dikarya</taxon>
        <taxon>Ascomycota</taxon>
        <taxon>Pezizomycotina</taxon>
        <taxon>Dothideomycetes</taxon>
        <taxon>Dothideomycetidae</taxon>
        <taxon>Mycosphaerellales</taxon>
        <taxon>Teratosphaeriaceae</taxon>
        <taxon>Teratosphaeria</taxon>
    </lineage>
</organism>
<accession>A0A9W7SRJ3</accession>
<evidence type="ECO:0000256" key="1">
    <source>
        <dbReference type="ARBA" id="ARBA00004123"/>
    </source>
</evidence>
<evidence type="ECO:0000256" key="4">
    <source>
        <dbReference type="ARBA" id="ARBA00023242"/>
    </source>
</evidence>
<dbReference type="EMBL" id="RIBY02001892">
    <property type="protein sequence ID" value="KAH9827283.1"/>
    <property type="molecule type" value="Genomic_DNA"/>
</dbReference>
<dbReference type="Proteomes" id="UP001138500">
    <property type="component" value="Unassembled WGS sequence"/>
</dbReference>
<proteinExistence type="inferred from homology"/>
<comment type="caution">
    <text evidence="7">The sequence shown here is derived from an EMBL/GenBank/DDBJ whole genome shotgun (WGS) entry which is preliminary data.</text>
</comment>
<reference evidence="7 8" key="1">
    <citation type="journal article" date="2018" name="IMA Fungus">
        <title>IMA Genome-F 10: Nine draft genome sequences of Claviceps purpurea s.lat., including C. arundinis, C. humidiphila, and C. cf. spartinae, pseudomolecules for the pitch canker pathogen Fusarium circinatum, draft genome of Davidsoniella eucalypti, Grosmannia galeiformis, Quambalaria eucalypti, and Teratosphaeria destructans.</title>
        <authorList>
            <person name="Wingfield B.D."/>
            <person name="Liu M."/>
            <person name="Nguyen H.D."/>
            <person name="Lane F.A."/>
            <person name="Morgan S.W."/>
            <person name="De Vos L."/>
            <person name="Wilken P.M."/>
            <person name="Duong T.A."/>
            <person name="Aylward J."/>
            <person name="Coetzee M.P."/>
            <person name="Dadej K."/>
            <person name="De Beer Z.W."/>
            <person name="Findlay W."/>
            <person name="Havenga M."/>
            <person name="Kolarik M."/>
            <person name="Menzies J.G."/>
            <person name="Naidoo K."/>
            <person name="Pochopski O."/>
            <person name="Shoukouhi P."/>
            <person name="Santana Q.C."/>
            <person name="Seifert K.A."/>
            <person name="Soal N."/>
            <person name="Steenkamp E.T."/>
            <person name="Tatham C.T."/>
            <person name="van der Nest M.A."/>
            <person name="Wingfield M.J."/>
        </authorList>
    </citation>
    <scope>NUCLEOTIDE SEQUENCE [LARGE SCALE GENOMIC DNA]</scope>
    <source>
        <strain evidence="7">CMW44962</strain>
    </source>
</reference>
<dbReference type="InterPro" id="IPR051187">
    <property type="entry name" value="Pre-mRNA_3'-end_processing_reg"/>
</dbReference>
<feature type="domain" description="Pre-mRNA polyadenylation factor Fip1" evidence="6">
    <location>
        <begin position="159"/>
        <end position="201"/>
    </location>
</feature>
<evidence type="ECO:0000313" key="8">
    <source>
        <dbReference type="Proteomes" id="UP001138500"/>
    </source>
</evidence>
<feature type="compositionally biased region" description="Acidic residues" evidence="5">
    <location>
        <begin position="35"/>
        <end position="54"/>
    </location>
</feature>
<dbReference type="Pfam" id="PF05182">
    <property type="entry name" value="Fip1"/>
    <property type="match status" value="1"/>
</dbReference>
<dbReference type="AlphaFoldDB" id="A0A9W7SRJ3"/>
<evidence type="ECO:0000259" key="6">
    <source>
        <dbReference type="Pfam" id="PF05182"/>
    </source>
</evidence>
<evidence type="ECO:0000256" key="3">
    <source>
        <dbReference type="ARBA" id="ARBA00022664"/>
    </source>
</evidence>
<comment type="subcellular location">
    <subcellularLocation>
        <location evidence="1">Nucleus</location>
    </subcellularLocation>
</comment>
<feature type="compositionally biased region" description="Basic and acidic residues" evidence="5">
    <location>
        <begin position="78"/>
        <end position="90"/>
    </location>
</feature>
<feature type="non-terminal residue" evidence="7">
    <location>
        <position position="229"/>
    </location>
</feature>
<keyword evidence="4" id="KW-0539">Nucleus</keyword>
<reference evidence="7 8" key="2">
    <citation type="journal article" date="2021" name="Curr. Genet.">
        <title>Genetic response to nitrogen starvation in the aggressive Eucalyptus foliar pathogen Teratosphaeria destructans.</title>
        <authorList>
            <person name="Havenga M."/>
            <person name="Wingfield B.D."/>
            <person name="Wingfield M.J."/>
            <person name="Dreyer L.L."/>
            <person name="Roets F."/>
            <person name="Aylward J."/>
        </authorList>
    </citation>
    <scope>NUCLEOTIDE SEQUENCE [LARGE SCALE GENOMIC DNA]</scope>
    <source>
        <strain evidence="7">CMW44962</strain>
    </source>
</reference>
<dbReference type="GO" id="GO:0006397">
    <property type="term" value="P:mRNA processing"/>
    <property type="evidence" value="ECO:0007669"/>
    <property type="project" value="UniProtKB-KW"/>
</dbReference>
<feature type="compositionally biased region" description="Acidic residues" evidence="5">
    <location>
        <begin position="1"/>
        <end position="10"/>
    </location>
</feature>
<dbReference type="PANTHER" id="PTHR13484">
    <property type="entry name" value="FIP1-LIKE 1 PROTEIN"/>
    <property type="match status" value="1"/>
</dbReference>
<dbReference type="InterPro" id="IPR007854">
    <property type="entry name" value="Fip1_dom"/>
</dbReference>
<protein>
    <submittedName>
        <fullName evidence="7">Fip1 motif</fullName>
    </submittedName>
</protein>
<name>A0A9W7SRJ3_9PEZI</name>
<comment type="similarity">
    <text evidence="2">Belongs to the FIP1 family.</text>
</comment>
<keyword evidence="8" id="KW-1185">Reference proteome</keyword>
<evidence type="ECO:0000256" key="5">
    <source>
        <dbReference type="SAM" id="MobiDB-lite"/>
    </source>
</evidence>
<keyword evidence="3" id="KW-0507">mRNA processing</keyword>
<evidence type="ECO:0000313" key="7">
    <source>
        <dbReference type="EMBL" id="KAH9827283.1"/>
    </source>
</evidence>
<evidence type="ECO:0000256" key="2">
    <source>
        <dbReference type="ARBA" id="ARBA00007459"/>
    </source>
</evidence>
<feature type="region of interest" description="Disordered" evidence="5">
    <location>
        <begin position="1"/>
        <end position="135"/>
    </location>
</feature>
<gene>
    <name evidence="7" type="ORF">Tdes44962_MAKER09753</name>
</gene>
<sequence>MDDHDDDDDFYGGAGGPQHHDEPPNGGGQQLNDEQMNDDDDDDDEEEEDDDDDVQFTLERPEGAKPEPTTRPPIKPTPSHDRTASQDPKPKPSTPSIKPETPRTSSVAPTTTTTITTKGGTLTHNGKQGKDFPAHRTSTLDFSRIPTWPDPRKPLTDLDIDADLAENSKPWRLPGTDITDFFNYGFDEYNWALYCGEQRTMASEIVRIKERDATFKNIMGAARARAGPG</sequence>
<feature type="compositionally biased region" description="Low complexity" evidence="5">
    <location>
        <begin position="94"/>
        <end position="123"/>
    </location>
</feature>
<dbReference type="PANTHER" id="PTHR13484:SF0">
    <property type="entry name" value="PRE-MRNA 3'-END-PROCESSING FACTOR FIP1"/>
    <property type="match status" value="1"/>
</dbReference>